<accession>A0A5B7EF70</accession>
<evidence type="ECO:0000313" key="3">
    <source>
        <dbReference type="Proteomes" id="UP000324222"/>
    </source>
</evidence>
<dbReference type="EMBL" id="VSRR010002541">
    <property type="protein sequence ID" value="MPC31987.1"/>
    <property type="molecule type" value="Genomic_DNA"/>
</dbReference>
<protein>
    <submittedName>
        <fullName evidence="2">Uncharacterized protein</fullName>
    </submittedName>
</protein>
<gene>
    <name evidence="2" type="ORF">E2C01_025289</name>
</gene>
<comment type="caution">
    <text evidence="2">The sequence shown here is derived from an EMBL/GenBank/DDBJ whole genome shotgun (WGS) entry which is preliminary data.</text>
</comment>
<reference evidence="2 3" key="1">
    <citation type="submission" date="2019-05" db="EMBL/GenBank/DDBJ databases">
        <title>Another draft genome of Portunus trituberculatus and its Hox gene families provides insights of decapod evolution.</title>
        <authorList>
            <person name="Jeong J.-H."/>
            <person name="Song I."/>
            <person name="Kim S."/>
            <person name="Choi T."/>
            <person name="Kim D."/>
            <person name="Ryu S."/>
            <person name="Kim W."/>
        </authorList>
    </citation>
    <scope>NUCLEOTIDE SEQUENCE [LARGE SCALE GENOMIC DNA]</scope>
    <source>
        <tissue evidence="2">Muscle</tissue>
    </source>
</reference>
<keyword evidence="3" id="KW-1185">Reference proteome</keyword>
<dbReference type="AlphaFoldDB" id="A0A5B7EF70"/>
<feature type="region of interest" description="Disordered" evidence="1">
    <location>
        <begin position="1"/>
        <end position="28"/>
    </location>
</feature>
<evidence type="ECO:0000256" key="1">
    <source>
        <dbReference type="SAM" id="MobiDB-lite"/>
    </source>
</evidence>
<dbReference type="Proteomes" id="UP000324222">
    <property type="component" value="Unassembled WGS sequence"/>
</dbReference>
<evidence type="ECO:0000313" key="2">
    <source>
        <dbReference type="EMBL" id="MPC31987.1"/>
    </source>
</evidence>
<feature type="compositionally biased region" description="Basic and acidic residues" evidence="1">
    <location>
        <begin position="1"/>
        <end position="18"/>
    </location>
</feature>
<organism evidence="2 3">
    <name type="scientific">Portunus trituberculatus</name>
    <name type="common">Swimming crab</name>
    <name type="synonym">Neptunus trituberculatus</name>
    <dbReference type="NCBI Taxonomy" id="210409"/>
    <lineage>
        <taxon>Eukaryota</taxon>
        <taxon>Metazoa</taxon>
        <taxon>Ecdysozoa</taxon>
        <taxon>Arthropoda</taxon>
        <taxon>Crustacea</taxon>
        <taxon>Multicrustacea</taxon>
        <taxon>Malacostraca</taxon>
        <taxon>Eumalacostraca</taxon>
        <taxon>Eucarida</taxon>
        <taxon>Decapoda</taxon>
        <taxon>Pleocyemata</taxon>
        <taxon>Brachyura</taxon>
        <taxon>Eubrachyura</taxon>
        <taxon>Portunoidea</taxon>
        <taxon>Portunidae</taxon>
        <taxon>Portuninae</taxon>
        <taxon>Portunus</taxon>
    </lineage>
</organism>
<proteinExistence type="predicted"/>
<sequence length="85" mass="9717">MLKVQRGGDFKKSKESSGRKVIMMRKKEEQKSEEVKCDAVKKIEHSVMSCDPCVKMRNKARRLEASLHLSPEEVTESEGRSSCVF</sequence>
<name>A0A5B7EF70_PORTR</name>